<evidence type="ECO:0000313" key="2">
    <source>
        <dbReference type="EMBL" id="MDW8801681.1"/>
    </source>
</evidence>
<keyword evidence="1" id="KW-0812">Transmembrane</keyword>
<protein>
    <submittedName>
        <fullName evidence="2">Spore cortex biosynthesis protein YabQ</fullName>
    </submittedName>
</protein>
<evidence type="ECO:0000256" key="1">
    <source>
        <dbReference type="SAM" id="Phobius"/>
    </source>
</evidence>
<feature type="transmembrane region" description="Helical" evidence="1">
    <location>
        <begin position="44"/>
        <end position="64"/>
    </location>
</feature>
<keyword evidence="1" id="KW-0472">Membrane</keyword>
<dbReference type="EMBL" id="JARUJP010000011">
    <property type="protein sequence ID" value="MDW8801681.1"/>
    <property type="molecule type" value="Genomic_DNA"/>
</dbReference>
<reference evidence="2 3" key="1">
    <citation type="submission" date="2023-04" db="EMBL/GenBank/DDBJ databases">
        <title>Clostridium tannerae sp. nov., isolated from the fecal material of an alpaca.</title>
        <authorList>
            <person name="Miller S."/>
            <person name="Hendry M."/>
            <person name="King J."/>
            <person name="Sankaranarayanan K."/>
            <person name="Lawson P.A."/>
        </authorList>
    </citation>
    <scope>NUCLEOTIDE SEQUENCE [LARGE SCALE GENOMIC DNA]</scope>
    <source>
        <strain evidence="2 3">A1-XYC3</strain>
    </source>
</reference>
<feature type="transmembrane region" description="Helical" evidence="1">
    <location>
        <begin position="12"/>
        <end position="32"/>
    </location>
</feature>
<comment type="caution">
    <text evidence="2">The sequence shown here is derived from an EMBL/GenBank/DDBJ whole genome shotgun (WGS) entry which is preliminary data.</text>
</comment>
<dbReference type="NCBIfam" id="TIGR02893">
    <property type="entry name" value="spore_yabQ"/>
    <property type="match status" value="1"/>
</dbReference>
<dbReference type="InterPro" id="IPR019074">
    <property type="entry name" value="YabQ"/>
</dbReference>
<keyword evidence="3" id="KW-1185">Reference proteome</keyword>
<dbReference type="RefSeq" id="WP_318798154.1">
    <property type="nucleotide sequence ID" value="NZ_JARUJP010000011.1"/>
</dbReference>
<name>A0ABU4JUN3_9CLOT</name>
<evidence type="ECO:0000313" key="3">
    <source>
        <dbReference type="Proteomes" id="UP001281656"/>
    </source>
</evidence>
<keyword evidence="1" id="KW-1133">Transmembrane helix</keyword>
<feature type="transmembrane region" description="Helical" evidence="1">
    <location>
        <begin position="70"/>
        <end position="89"/>
    </location>
</feature>
<dbReference type="Proteomes" id="UP001281656">
    <property type="component" value="Unassembled WGS sequence"/>
</dbReference>
<accession>A0ABU4JUN3</accession>
<organism evidence="2 3">
    <name type="scientific">Clostridium tanneri</name>
    <dbReference type="NCBI Taxonomy" id="3037988"/>
    <lineage>
        <taxon>Bacteria</taxon>
        <taxon>Bacillati</taxon>
        <taxon>Bacillota</taxon>
        <taxon>Clostridia</taxon>
        <taxon>Eubacteriales</taxon>
        <taxon>Clostridiaceae</taxon>
        <taxon>Clostridium</taxon>
    </lineage>
</organism>
<proteinExistence type="predicted"/>
<dbReference type="Pfam" id="PF09578">
    <property type="entry name" value="Spore_YabQ"/>
    <property type="match status" value="1"/>
</dbReference>
<sequence>MIISISEQFRLVIFSLIAGIITGVLFDSYRLIRGFSSVNKIITFIEDTLFWIFTAVVVFIFLLYTNYAYIGAYVYMCIAIGIYLYIKLLSHIFIKSQYKVLGILGKVLRISRNLILYPFQVIVYSIKRKNKGNYKK</sequence>
<gene>
    <name evidence="2" type="primary">yabQ</name>
    <name evidence="2" type="ORF">P8V03_11010</name>
</gene>